<evidence type="ECO:0000256" key="7">
    <source>
        <dbReference type="ARBA" id="ARBA00022839"/>
    </source>
</evidence>
<dbReference type="GeneID" id="42364859"/>
<feature type="domain" description="Beta-Casp" evidence="14">
    <location>
        <begin position="416"/>
        <end position="539"/>
    </location>
</feature>
<dbReference type="Pfam" id="PF10996">
    <property type="entry name" value="Beta-Casp"/>
    <property type="match status" value="1"/>
</dbReference>
<evidence type="ECO:0000256" key="4">
    <source>
        <dbReference type="ARBA" id="ARBA00022759"/>
    </source>
</evidence>
<name>A0A5Q0UFL8_9ARCH</name>
<dbReference type="Gene3D" id="3.30.300.20">
    <property type="match status" value="1"/>
</dbReference>
<feature type="domain" description="Metallo-beta-lactamase" evidence="13">
    <location>
        <begin position="186"/>
        <end position="411"/>
    </location>
</feature>
<evidence type="ECO:0000256" key="5">
    <source>
        <dbReference type="ARBA" id="ARBA00022801"/>
    </source>
</evidence>
<keyword evidence="4 12" id="KW-0255">Endonuclease</keyword>
<comment type="caution">
    <text evidence="12">Lacks conserved residue(s) required for the propagation of feature annotation.</text>
</comment>
<evidence type="ECO:0000313" key="16">
    <source>
        <dbReference type="Proteomes" id="UP000377803"/>
    </source>
</evidence>
<evidence type="ECO:0000256" key="8">
    <source>
        <dbReference type="ARBA" id="ARBA00022884"/>
    </source>
</evidence>
<keyword evidence="3 12" id="KW-0479">Metal-binding</keyword>
<dbReference type="CDD" id="cd22532">
    <property type="entry name" value="KH-II_CPSF_arch_rpt1"/>
    <property type="match status" value="1"/>
</dbReference>
<feature type="binding site" evidence="12">
    <location>
        <position position="347"/>
    </location>
    <ligand>
        <name>Zn(2+)</name>
        <dbReference type="ChEBI" id="CHEBI:29105"/>
        <label>2</label>
    </ligand>
</feature>
<comment type="cofactor">
    <cofactor evidence="12">
        <name>Zn(2+)</name>
        <dbReference type="ChEBI" id="CHEBI:29105"/>
    </cofactor>
    <text evidence="12">Binds 2 Zn(2+) ions, which are required for nuclease activity.</text>
</comment>
<dbReference type="RefSeq" id="WP_153550114.1">
    <property type="nucleotide sequence ID" value="NZ_CP040089.1"/>
</dbReference>
<keyword evidence="5 12" id="KW-0378">Hydrolase</keyword>
<dbReference type="KEGG" id="ncon:LC1Nh_0476"/>
<evidence type="ECO:0000256" key="6">
    <source>
        <dbReference type="ARBA" id="ARBA00022833"/>
    </source>
</evidence>
<feature type="binding site" evidence="12">
    <location>
        <position position="241"/>
    </location>
    <ligand>
        <name>Zn(2+)</name>
        <dbReference type="ChEBI" id="CHEBI:29105"/>
        <label>2</label>
    </ligand>
</feature>
<dbReference type="GO" id="GO:0003677">
    <property type="term" value="F:DNA binding"/>
    <property type="evidence" value="ECO:0007669"/>
    <property type="project" value="UniProtKB-KW"/>
</dbReference>
<keyword evidence="10 12" id="KW-0238">DNA-binding</keyword>
<dbReference type="GO" id="GO:0008270">
    <property type="term" value="F:zinc ion binding"/>
    <property type="evidence" value="ECO:0007669"/>
    <property type="project" value="UniProtKB-UniRule"/>
</dbReference>
<comment type="function">
    <text evidence="12">Terminates transcription on the whole genome. Termination is linked to FttA-mediated RNA cleavage and does not require NTP hydrolysis. Cleaves endonucleolytically at the RNA exit channel of RNA polymerase (RNAP); the 5'-3' exonuclease activity of this protein degrades the nascent RNA released from RNAP.</text>
</comment>
<feature type="binding site" evidence="12">
    <location>
        <position position="239"/>
    </location>
    <ligand>
        <name>Zn(2+)</name>
        <dbReference type="ChEBI" id="CHEBI:29105"/>
        <label>1</label>
    </ligand>
</feature>
<feature type="binding site" evidence="12">
    <location>
        <position position="324"/>
    </location>
    <ligand>
        <name>Zn(2+)</name>
        <dbReference type="ChEBI" id="CHEBI:29105"/>
        <label>1</label>
    </ligand>
</feature>
<proteinExistence type="inferred from homology"/>
<sequence length="625" mass="69883">MEELEDVKQFLPSYASVSELKYEGSDIVIYTDSEKFFLNNSDTVKEIVSELKKRVEIRPSSKLYTTPEKAKKKVKELVSDEAGVEEVIMQPSLGKMIIRAEKPGEVIGNRGSGLDEIKEKTLWSPQVERVPAIDSKVVDRARELTVEDPEFRKEFLHDVGKKIRLDKSVGDEWVRVSALGGCRQVGRSCFLLQTEESNVLLDAGIDPAAESGTPENFPYLNAPELDLKQLDAVVLSHAHMDHCGMIPYLFKMGYDGPVYCTEPTRDMMIMLTLDYIGLAHSQNNTAPYDSTAIKKAVKRTITPDYGEVTDITPDMRLTLENAGHIIGSSLCHIHVGEGLHNLLYTGDYNYDNTEMLREASTDFQRVETMITESTYGGRDDEQTPREEANKKFLSKVKQTLNKGGKVIVPAFAVGRSQEVLGLLADEMERSYFDYPVYIDGMIKDANALHTAYPEFLSKKVQKKIFEEEENPFLQDNIKAIGSHNERKEVFDEGPCVILTTSGSITGGPVLSYLQQEADNPDNALIFVGYQFAGSLGRKIQDGADQIEINGKKVDVNLDVNSVSGFSAHSDREQIIDFAKDLRSTPNRIFTNHGEEKNCYSLASALHKILHIDTSAPQNLEAMRLE</sequence>
<protein>
    <recommendedName>
        <fullName evidence="12">Transcription termination factor FttA</fullName>
        <ecNumber evidence="12">3.1.-.-</ecNumber>
    </recommendedName>
</protein>
<feature type="region of interest" description="KHb" evidence="12">
    <location>
        <begin position="65"/>
        <end position="132"/>
    </location>
</feature>
<dbReference type="Gene3D" id="3.30.300.230">
    <property type="match status" value="1"/>
</dbReference>
<keyword evidence="7 12" id="KW-0269">Exonuclease</keyword>
<dbReference type="PANTHER" id="PTHR11203">
    <property type="entry name" value="CLEAVAGE AND POLYADENYLATION SPECIFICITY FACTOR FAMILY MEMBER"/>
    <property type="match status" value="1"/>
</dbReference>
<feature type="binding site" evidence="12">
    <location>
        <position position="237"/>
    </location>
    <ligand>
        <name>Zn(2+)</name>
        <dbReference type="ChEBI" id="CHEBI:29105"/>
        <label>1</label>
    </ligand>
</feature>
<keyword evidence="9 12" id="KW-0805">Transcription regulation</keyword>
<dbReference type="InterPro" id="IPR033769">
    <property type="entry name" value="TffA_KH"/>
</dbReference>
<gene>
    <name evidence="12" type="primary">fttA</name>
    <name evidence="15" type="ORF">LC1Nh_0476</name>
</gene>
<evidence type="ECO:0000313" key="15">
    <source>
        <dbReference type="EMBL" id="QGA80376.1"/>
    </source>
</evidence>
<feature type="binding site" evidence="12">
    <location>
        <position position="242"/>
    </location>
    <ligand>
        <name>Zn(2+)</name>
        <dbReference type="ChEBI" id="CHEBI:29105"/>
        <label>2</label>
    </ligand>
</feature>
<evidence type="ECO:0000256" key="12">
    <source>
        <dbReference type="HAMAP-Rule" id="MF_00870"/>
    </source>
</evidence>
<evidence type="ECO:0000259" key="14">
    <source>
        <dbReference type="SMART" id="SM01027"/>
    </source>
</evidence>
<dbReference type="SUPFAM" id="SSF56281">
    <property type="entry name" value="Metallo-hydrolase/oxidoreductase"/>
    <property type="match status" value="1"/>
</dbReference>
<dbReference type="Pfam" id="PF00753">
    <property type="entry name" value="Lactamase_B"/>
    <property type="match status" value="1"/>
</dbReference>
<dbReference type="NCBIfam" id="TIGR03675">
    <property type="entry name" value="arCOG00543"/>
    <property type="match status" value="1"/>
</dbReference>
<feature type="binding site" evidence="12">
    <location>
        <position position="592"/>
    </location>
    <ligand>
        <name>Zn(2+)</name>
        <dbReference type="ChEBI" id="CHEBI:29105"/>
        <label>2</label>
    </ligand>
</feature>
<feature type="region of interest" description="Metallo-beta-lactamase C-terminus" evidence="12">
    <location>
        <begin position="567"/>
        <end position="625"/>
    </location>
</feature>
<evidence type="ECO:0000256" key="3">
    <source>
        <dbReference type="ARBA" id="ARBA00022723"/>
    </source>
</evidence>
<dbReference type="PANTHER" id="PTHR11203:SF51">
    <property type="entry name" value="CLEAVAGE AND POLYADENYLATION SPECIFICITY FACTOR"/>
    <property type="match status" value="1"/>
</dbReference>
<organism evidence="15 16">
    <name type="scientific">Candidatus Nanohalobium constans</name>
    <dbReference type="NCBI Taxonomy" id="2565781"/>
    <lineage>
        <taxon>Archaea</taxon>
        <taxon>Candidatus Nanohalarchaeota</taxon>
        <taxon>Candidatus Nanohalobia</taxon>
        <taxon>Candidatus Nanohalobiales</taxon>
        <taxon>Candidatus Nanohalobiaceae</taxon>
        <taxon>Candidatus Nanohalobium</taxon>
    </lineage>
</organism>
<dbReference type="HAMAP" id="MF_00870">
    <property type="entry name" value="FttA"/>
    <property type="match status" value="1"/>
</dbReference>
<comment type="subunit">
    <text evidence="12">Homodimer. Interacts with RNA polymerase (RNAP), interacts with the Spt4-Spt5 complex.</text>
</comment>
<dbReference type="CDD" id="cd16295">
    <property type="entry name" value="TTHA0252-CPSF-like_MBL-fold"/>
    <property type="match status" value="1"/>
</dbReference>
<dbReference type="SMART" id="SM00849">
    <property type="entry name" value="Lactamase_B"/>
    <property type="match status" value="1"/>
</dbReference>
<dbReference type="EMBL" id="CP040089">
    <property type="protein sequence ID" value="QGA80376.1"/>
    <property type="molecule type" value="Genomic_DNA"/>
</dbReference>
<reference evidence="16" key="1">
    <citation type="submission" date="2019-05" db="EMBL/GenBank/DDBJ databases">
        <title>Candidatus Nanohalobium constans, a novel model system to study the DPANN nano-sized archaea: genomic and physiological characterization of a nanoarchaeon co-cultured with its chitinotrophic host.</title>
        <authorList>
            <person name="La Cono V."/>
            <person name="Arcadi E."/>
            <person name="Crisafi F."/>
            <person name="Denaro R."/>
            <person name="La Spada G."/>
            <person name="Messina E."/>
            <person name="Smedile F."/>
            <person name="Toshchakov S.V."/>
            <person name="Shevchenko M.A."/>
            <person name="Golyshin P.N."/>
            <person name="Golyshina O.V."/>
            <person name="Ferrer M."/>
            <person name="Rohde M."/>
            <person name="Mushegian A."/>
            <person name="Sorokin D.Y."/>
            <person name="Giuliano L."/>
            <person name="Yakimov M.M."/>
        </authorList>
    </citation>
    <scope>NUCLEOTIDE SEQUENCE [LARGE SCALE GENOMIC DNA]</scope>
    <source>
        <strain evidence="16">LC1Nh</strain>
    </source>
</reference>
<evidence type="ECO:0000256" key="9">
    <source>
        <dbReference type="ARBA" id="ARBA00023015"/>
    </source>
</evidence>
<feature type="binding site" evidence="12">
    <location>
        <position position="347"/>
    </location>
    <ligand>
        <name>Zn(2+)</name>
        <dbReference type="ChEBI" id="CHEBI:29105"/>
        <label>1</label>
    </ligand>
</feature>
<comment type="similarity">
    <text evidence="12">Belongs to the metallo-beta-lactamase superfamily. RNA-metabolizing metallo-beta-lactamase-like family. FttA subfamily.</text>
</comment>
<dbReference type="Gene3D" id="3.60.15.10">
    <property type="entry name" value="Ribonuclease Z/Hydroxyacylglutathione hydrolase-like"/>
    <property type="match status" value="1"/>
</dbReference>
<dbReference type="InterPro" id="IPR022712">
    <property type="entry name" value="Beta_Casp"/>
</dbReference>
<evidence type="ECO:0000256" key="10">
    <source>
        <dbReference type="ARBA" id="ARBA00023125"/>
    </source>
</evidence>
<dbReference type="InterPro" id="IPR011108">
    <property type="entry name" value="RMMBL"/>
</dbReference>
<dbReference type="AlphaFoldDB" id="A0A5Q0UFL8"/>
<dbReference type="EC" id="3.1.-.-" evidence="12"/>
<keyword evidence="6 12" id="KW-0862">Zinc</keyword>
<keyword evidence="8 12" id="KW-0694">RNA-binding</keyword>
<dbReference type="Gene3D" id="3.40.50.10890">
    <property type="match status" value="1"/>
</dbReference>
<dbReference type="OrthoDB" id="7155at2157"/>
<dbReference type="InterPro" id="IPR001279">
    <property type="entry name" value="Metallo-B-lactamas"/>
</dbReference>
<dbReference type="Proteomes" id="UP000377803">
    <property type="component" value="Chromosome"/>
</dbReference>
<keyword evidence="2 12" id="KW-0540">Nuclease</keyword>
<dbReference type="Pfam" id="PF07521">
    <property type="entry name" value="RMMBL"/>
    <property type="match status" value="1"/>
</dbReference>
<dbReference type="InterPro" id="IPR015946">
    <property type="entry name" value="KH_dom-like_a/b"/>
</dbReference>
<dbReference type="GO" id="GO:0004521">
    <property type="term" value="F:RNA endonuclease activity"/>
    <property type="evidence" value="ECO:0007669"/>
    <property type="project" value="UniProtKB-UniRule"/>
</dbReference>
<dbReference type="GO" id="GO:0004532">
    <property type="term" value="F:RNA exonuclease activity"/>
    <property type="evidence" value="ECO:0007669"/>
    <property type="project" value="UniProtKB-UniRule"/>
</dbReference>
<evidence type="ECO:0000256" key="2">
    <source>
        <dbReference type="ARBA" id="ARBA00022722"/>
    </source>
</evidence>
<dbReference type="Pfam" id="PF17214">
    <property type="entry name" value="KH_TffA"/>
    <property type="match status" value="1"/>
</dbReference>
<accession>A0A5Q0UFL8</accession>
<dbReference type="InterPro" id="IPR036866">
    <property type="entry name" value="RibonucZ/Hydroxyglut_hydro"/>
</dbReference>
<keyword evidence="1 12" id="KW-0806">Transcription termination</keyword>
<keyword evidence="16" id="KW-1185">Reference proteome</keyword>
<dbReference type="GO" id="GO:0006353">
    <property type="term" value="P:DNA-templated transcription termination"/>
    <property type="evidence" value="ECO:0007669"/>
    <property type="project" value="UniProtKB-UniRule"/>
</dbReference>
<dbReference type="GO" id="GO:0003723">
    <property type="term" value="F:RNA binding"/>
    <property type="evidence" value="ECO:0007669"/>
    <property type="project" value="UniProtKB-UniRule"/>
</dbReference>
<evidence type="ECO:0000256" key="1">
    <source>
        <dbReference type="ARBA" id="ARBA00022472"/>
    </source>
</evidence>
<keyword evidence="11" id="KW-0804">Transcription</keyword>
<evidence type="ECO:0000256" key="11">
    <source>
        <dbReference type="ARBA" id="ARBA00023163"/>
    </source>
</evidence>
<dbReference type="SMART" id="SM01027">
    <property type="entry name" value="Beta-Casp"/>
    <property type="match status" value="1"/>
</dbReference>
<dbReference type="InterPro" id="IPR050698">
    <property type="entry name" value="MBL"/>
</dbReference>
<dbReference type="InterPro" id="IPR019975">
    <property type="entry name" value="aCPSF1"/>
</dbReference>
<evidence type="ECO:0000259" key="13">
    <source>
        <dbReference type="SMART" id="SM00849"/>
    </source>
</evidence>